<protein>
    <recommendedName>
        <fullName evidence="1">C2H2-type domain-containing protein</fullName>
    </recommendedName>
</protein>
<sequence>MCPKFAPTLFSRTTQHASNKNIRKRVPTAFLCQNLCCGKHFQHFKLAAHHSARHRLLKRILCAPDVKLVTSVGKKRGHLQSVKCFLKCFANMARVIIQWQV</sequence>
<dbReference type="AlphaFoldDB" id="A0A8T1FQ30"/>
<dbReference type="PROSITE" id="PS00028">
    <property type="entry name" value="ZINC_FINGER_C2H2_1"/>
    <property type="match status" value="1"/>
</dbReference>
<dbReference type="Proteomes" id="UP000697107">
    <property type="component" value="Unassembled WGS sequence"/>
</dbReference>
<proteinExistence type="predicted"/>
<dbReference type="EMBL" id="RCML01000337">
    <property type="protein sequence ID" value="KAG2980314.1"/>
    <property type="molecule type" value="Genomic_DNA"/>
</dbReference>
<organism evidence="2 3">
    <name type="scientific">Phytophthora cactorum</name>
    <dbReference type="NCBI Taxonomy" id="29920"/>
    <lineage>
        <taxon>Eukaryota</taxon>
        <taxon>Sar</taxon>
        <taxon>Stramenopiles</taxon>
        <taxon>Oomycota</taxon>
        <taxon>Peronosporomycetes</taxon>
        <taxon>Peronosporales</taxon>
        <taxon>Peronosporaceae</taxon>
        <taxon>Phytophthora</taxon>
    </lineage>
</organism>
<dbReference type="InterPro" id="IPR013087">
    <property type="entry name" value="Znf_C2H2_type"/>
</dbReference>
<evidence type="ECO:0000259" key="1">
    <source>
        <dbReference type="PROSITE" id="PS00028"/>
    </source>
</evidence>
<name>A0A8T1FQ30_9STRA</name>
<comment type="caution">
    <text evidence="2">The sequence shown here is derived from an EMBL/GenBank/DDBJ whole genome shotgun (WGS) entry which is preliminary data.</text>
</comment>
<evidence type="ECO:0000313" key="3">
    <source>
        <dbReference type="Proteomes" id="UP000697107"/>
    </source>
</evidence>
<feature type="domain" description="C2H2-type" evidence="1">
    <location>
        <begin position="32"/>
        <end position="54"/>
    </location>
</feature>
<reference evidence="2" key="1">
    <citation type="submission" date="2018-10" db="EMBL/GenBank/DDBJ databases">
        <title>Effector identification in a new, highly contiguous assembly of the strawberry crown rot pathogen Phytophthora cactorum.</title>
        <authorList>
            <person name="Armitage A.D."/>
            <person name="Nellist C.F."/>
            <person name="Bates H."/>
            <person name="Vickerstaff R.J."/>
            <person name="Harrison R.J."/>
        </authorList>
    </citation>
    <scope>NUCLEOTIDE SEQUENCE</scope>
    <source>
        <strain evidence="2">P415</strain>
    </source>
</reference>
<evidence type="ECO:0000313" key="2">
    <source>
        <dbReference type="EMBL" id="KAG2980314.1"/>
    </source>
</evidence>
<accession>A0A8T1FQ30</accession>
<gene>
    <name evidence="2" type="ORF">PC118_g11249</name>
</gene>